<reference evidence="2 3" key="1">
    <citation type="submission" date="2017-08" db="EMBL/GenBank/DDBJ databases">
        <title>Complete Genome Sequence of Bacillus kochii Oregon-R-modENCODE STRAIN BDGP4, isolated from Drosophila melanogaster gut.</title>
        <authorList>
            <person name="Wan K.H."/>
            <person name="Yu C."/>
            <person name="Park S."/>
            <person name="Hammonds A.S."/>
            <person name="Booth B.W."/>
            <person name="Celniker S.E."/>
        </authorList>
    </citation>
    <scope>NUCLEOTIDE SEQUENCE [LARGE SCALE GENOMIC DNA]</scope>
    <source>
        <strain evidence="2 3">BDGP4</strain>
    </source>
</reference>
<organism evidence="2 3">
    <name type="scientific">Cytobacillus kochii</name>
    <dbReference type="NCBI Taxonomy" id="859143"/>
    <lineage>
        <taxon>Bacteria</taxon>
        <taxon>Bacillati</taxon>
        <taxon>Bacillota</taxon>
        <taxon>Bacilli</taxon>
        <taxon>Bacillales</taxon>
        <taxon>Bacillaceae</taxon>
        <taxon>Cytobacillus</taxon>
    </lineage>
</organism>
<keyword evidence="1" id="KW-1133">Transmembrane helix</keyword>
<evidence type="ECO:0000256" key="1">
    <source>
        <dbReference type="SAM" id="Phobius"/>
    </source>
</evidence>
<protein>
    <submittedName>
        <fullName evidence="2">Uncharacterized protein</fullName>
    </submittedName>
</protein>
<accession>A0A248TNW4</accession>
<name>A0A248TNW4_9BACI</name>
<keyword evidence="1" id="KW-0472">Membrane</keyword>
<dbReference type="AlphaFoldDB" id="A0A248TNW4"/>
<keyword evidence="1" id="KW-0812">Transmembrane</keyword>
<sequence length="151" mass="17276">MPRKKIIFISFISLTTVFTAILICFAVLEGVTYQAASKLADTLQEEDMQKLLNDPTIQPYINEKVELATMNLSKTDLPIKTRSEAMSKVTQTFSNQDIKDFSTKLKQGLTEKDKEELMDTVNKHFSEEEILSLKILAIQELKKRESQSQKQ</sequence>
<dbReference type="Proteomes" id="UP000215137">
    <property type="component" value="Chromosome"/>
</dbReference>
<dbReference type="EMBL" id="CP022983">
    <property type="protein sequence ID" value="ASV69825.1"/>
    <property type="molecule type" value="Genomic_DNA"/>
</dbReference>
<evidence type="ECO:0000313" key="3">
    <source>
        <dbReference type="Proteomes" id="UP000215137"/>
    </source>
</evidence>
<dbReference type="RefSeq" id="WP_095373389.1">
    <property type="nucleotide sequence ID" value="NZ_CP022983.1"/>
</dbReference>
<feature type="transmembrane region" description="Helical" evidence="1">
    <location>
        <begin position="6"/>
        <end position="28"/>
    </location>
</feature>
<keyword evidence="3" id="KW-1185">Reference proteome</keyword>
<proteinExistence type="predicted"/>
<dbReference type="KEGG" id="bko:CKF48_22445"/>
<evidence type="ECO:0000313" key="2">
    <source>
        <dbReference type="EMBL" id="ASV69825.1"/>
    </source>
</evidence>
<gene>
    <name evidence="2" type="ORF">CKF48_22445</name>
</gene>